<feature type="transmembrane region" description="Helical" evidence="2">
    <location>
        <begin position="117"/>
        <end position="141"/>
    </location>
</feature>
<name>A0AB34K1Y8_PRYPA</name>
<gene>
    <name evidence="3" type="ORF">AB1Y20_015785</name>
</gene>
<feature type="region of interest" description="Disordered" evidence="1">
    <location>
        <begin position="1"/>
        <end position="21"/>
    </location>
</feature>
<evidence type="ECO:0000256" key="1">
    <source>
        <dbReference type="SAM" id="MobiDB-lite"/>
    </source>
</evidence>
<dbReference type="AlphaFoldDB" id="A0AB34K1Y8"/>
<reference evidence="3 4" key="1">
    <citation type="journal article" date="2024" name="Science">
        <title>Giant polyketide synthase enzymes in the biosynthesis of giant marine polyether toxins.</title>
        <authorList>
            <person name="Fallon T.R."/>
            <person name="Shende V.V."/>
            <person name="Wierzbicki I.H."/>
            <person name="Pendleton A.L."/>
            <person name="Watervoot N.F."/>
            <person name="Auber R.P."/>
            <person name="Gonzalez D.J."/>
            <person name="Wisecaver J.H."/>
            <person name="Moore B.S."/>
        </authorList>
    </citation>
    <scope>NUCLEOTIDE SEQUENCE [LARGE SCALE GENOMIC DNA]</scope>
    <source>
        <strain evidence="3 4">12B1</strain>
    </source>
</reference>
<keyword evidence="2" id="KW-0472">Membrane</keyword>
<keyword evidence="2" id="KW-0812">Transmembrane</keyword>
<sequence length="317" mass="35809">MAVHAAQPRSANGTSTSPAEGMSSWVRPDVFRQLSAAQDAFAAQLNLIPTFWFLLPLAIFFSITSWFLQQYVVEGATAHLAVFAVGAYIVFSSYFVCDYTMSRRSTSYASIPDDKKFYVLSNLIKSAVLFSYCPLAVHVLYEALAFDRWSTARIRNLGVLYAIPDFVSLFLVSRMSTTTKLHHSCVVIFMVYNLYTDYSTESVARALVVYAVFSTFAYLVNLLLASRFLQIGATVSLCMSIVALGLYGGCLAINWCWQVRFLWGLYRNNPSIGIYIYCTFMSMVVYDDVVLVRWLWNNVQRKARLANSRADKTTKNK</sequence>
<feature type="transmembrane region" description="Helical" evidence="2">
    <location>
        <begin position="51"/>
        <end position="72"/>
    </location>
</feature>
<dbReference type="EMBL" id="JBGBPQ010000003">
    <property type="protein sequence ID" value="KAL1527102.1"/>
    <property type="molecule type" value="Genomic_DNA"/>
</dbReference>
<comment type="caution">
    <text evidence="3">The sequence shown here is derived from an EMBL/GenBank/DDBJ whole genome shotgun (WGS) entry which is preliminary data.</text>
</comment>
<feature type="compositionally biased region" description="Polar residues" evidence="1">
    <location>
        <begin position="9"/>
        <end position="18"/>
    </location>
</feature>
<feature type="transmembrane region" description="Helical" evidence="2">
    <location>
        <begin position="78"/>
        <end position="97"/>
    </location>
</feature>
<keyword evidence="2" id="KW-1133">Transmembrane helix</keyword>
<protein>
    <submittedName>
        <fullName evidence="3">Uncharacterized protein</fullName>
    </submittedName>
</protein>
<accession>A0AB34K1Y8</accession>
<proteinExistence type="predicted"/>
<feature type="transmembrane region" description="Helical" evidence="2">
    <location>
        <begin position="274"/>
        <end position="296"/>
    </location>
</feature>
<feature type="transmembrane region" description="Helical" evidence="2">
    <location>
        <begin position="231"/>
        <end position="254"/>
    </location>
</feature>
<dbReference type="Proteomes" id="UP001515480">
    <property type="component" value="Unassembled WGS sequence"/>
</dbReference>
<evidence type="ECO:0000313" key="4">
    <source>
        <dbReference type="Proteomes" id="UP001515480"/>
    </source>
</evidence>
<feature type="transmembrane region" description="Helical" evidence="2">
    <location>
        <begin position="207"/>
        <end position="224"/>
    </location>
</feature>
<evidence type="ECO:0000313" key="3">
    <source>
        <dbReference type="EMBL" id="KAL1527102.1"/>
    </source>
</evidence>
<organism evidence="3 4">
    <name type="scientific">Prymnesium parvum</name>
    <name type="common">Toxic golden alga</name>
    <dbReference type="NCBI Taxonomy" id="97485"/>
    <lineage>
        <taxon>Eukaryota</taxon>
        <taxon>Haptista</taxon>
        <taxon>Haptophyta</taxon>
        <taxon>Prymnesiophyceae</taxon>
        <taxon>Prymnesiales</taxon>
        <taxon>Prymnesiaceae</taxon>
        <taxon>Prymnesium</taxon>
    </lineage>
</organism>
<evidence type="ECO:0000256" key="2">
    <source>
        <dbReference type="SAM" id="Phobius"/>
    </source>
</evidence>
<keyword evidence="4" id="KW-1185">Reference proteome</keyword>